<evidence type="ECO:0000256" key="3">
    <source>
        <dbReference type="ARBA" id="ARBA00023163"/>
    </source>
</evidence>
<dbReference type="PRINTS" id="PR00598">
    <property type="entry name" value="HTHMARR"/>
</dbReference>
<dbReference type="Proteomes" id="UP000295718">
    <property type="component" value="Unassembled WGS sequence"/>
</dbReference>
<dbReference type="PANTHER" id="PTHR42756">
    <property type="entry name" value="TRANSCRIPTIONAL REGULATOR, MARR"/>
    <property type="match status" value="1"/>
</dbReference>
<keyword evidence="2 5" id="KW-0238">DNA-binding</keyword>
<dbReference type="OrthoDB" id="327696at2"/>
<dbReference type="EMBL" id="SLUO01000012">
    <property type="protein sequence ID" value="TCL56311.1"/>
    <property type="molecule type" value="Genomic_DNA"/>
</dbReference>
<dbReference type="InterPro" id="IPR000835">
    <property type="entry name" value="HTH_MarR-typ"/>
</dbReference>
<gene>
    <name evidence="5" type="ORF">EDD76_112139</name>
</gene>
<name>A0A4R1QTB9_9FIRM</name>
<dbReference type="RefSeq" id="WP_031389218.1">
    <property type="nucleotide sequence ID" value="NZ_JPNB01000001.1"/>
</dbReference>
<sequence>MKITKEQFETEIFQHVDHIKELLSTKMWQNVLLDCSKNELFVLWLLFRQGEVNMTQIADYVEIPLNTATGIISRMEKRGLVIRERSEQDKRIVTVRIGEDGLNQIQAVLSEFMHYAGKIVDTFSSEEMDLFIRMLHKLTDIMREERREESGKPKIRKIMIE</sequence>
<dbReference type="PROSITE" id="PS50995">
    <property type="entry name" value="HTH_MARR_2"/>
    <property type="match status" value="1"/>
</dbReference>
<dbReference type="InterPro" id="IPR036388">
    <property type="entry name" value="WH-like_DNA-bd_sf"/>
</dbReference>
<evidence type="ECO:0000313" key="6">
    <source>
        <dbReference type="Proteomes" id="UP000295718"/>
    </source>
</evidence>
<evidence type="ECO:0000313" key="5">
    <source>
        <dbReference type="EMBL" id="TCL56311.1"/>
    </source>
</evidence>
<organism evidence="5 6">
    <name type="scientific">Kineothrix alysoides</name>
    <dbReference type="NCBI Taxonomy" id="1469948"/>
    <lineage>
        <taxon>Bacteria</taxon>
        <taxon>Bacillati</taxon>
        <taxon>Bacillota</taxon>
        <taxon>Clostridia</taxon>
        <taxon>Lachnospirales</taxon>
        <taxon>Lachnospiraceae</taxon>
        <taxon>Kineothrix</taxon>
    </lineage>
</organism>
<dbReference type="STRING" id="1469948.GCA_000732725_00450"/>
<dbReference type="InterPro" id="IPR036390">
    <property type="entry name" value="WH_DNA-bd_sf"/>
</dbReference>
<dbReference type="Gene3D" id="1.10.10.10">
    <property type="entry name" value="Winged helix-like DNA-binding domain superfamily/Winged helix DNA-binding domain"/>
    <property type="match status" value="1"/>
</dbReference>
<keyword evidence="6" id="KW-1185">Reference proteome</keyword>
<protein>
    <submittedName>
        <fullName evidence="5">DNA-binding MarR family transcriptional regulator</fullName>
    </submittedName>
</protein>
<dbReference type="Pfam" id="PF01047">
    <property type="entry name" value="MarR"/>
    <property type="match status" value="1"/>
</dbReference>
<evidence type="ECO:0000256" key="1">
    <source>
        <dbReference type="ARBA" id="ARBA00023015"/>
    </source>
</evidence>
<evidence type="ECO:0000259" key="4">
    <source>
        <dbReference type="PROSITE" id="PS50995"/>
    </source>
</evidence>
<dbReference type="SMART" id="SM00347">
    <property type="entry name" value="HTH_MARR"/>
    <property type="match status" value="1"/>
</dbReference>
<accession>A0A4R1QTB9</accession>
<dbReference type="PANTHER" id="PTHR42756:SF1">
    <property type="entry name" value="TRANSCRIPTIONAL REPRESSOR OF EMRAB OPERON"/>
    <property type="match status" value="1"/>
</dbReference>
<keyword evidence="1" id="KW-0805">Transcription regulation</keyword>
<dbReference type="AlphaFoldDB" id="A0A4R1QTB9"/>
<feature type="domain" description="HTH marR-type" evidence="4">
    <location>
        <begin position="9"/>
        <end position="140"/>
    </location>
</feature>
<reference evidence="5 6" key="1">
    <citation type="submission" date="2019-03" db="EMBL/GenBank/DDBJ databases">
        <title>Genomic Encyclopedia of Type Strains, Phase IV (KMG-IV): sequencing the most valuable type-strain genomes for metagenomic binning, comparative biology and taxonomic classification.</title>
        <authorList>
            <person name="Goeker M."/>
        </authorList>
    </citation>
    <scope>NUCLEOTIDE SEQUENCE [LARGE SCALE GENOMIC DNA]</scope>
    <source>
        <strain evidence="5 6">DSM 100556</strain>
    </source>
</reference>
<dbReference type="GO" id="GO:0003677">
    <property type="term" value="F:DNA binding"/>
    <property type="evidence" value="ECO:0007669"/>
    <property type="project" value="UniProtKB-KW"/>
</dbReference>
<proteinExistence type="predicted"/>
<dbReference type="SUPFAM" id="SSF46785">
    <property type="entry name" value="Winged helix' DNA-binding domain"/>
    <property type="match status" value="1"/>
</dbReference>
<evidence type="ECO:0000256" key="2">
    <source>
        <dbReference type="ARBA" id="ARBA00023125"/>
    </source>
</evidence>
<dbReference type="GO" id="GO:0003700">
    <property type="term" value="F:DNA-binding transcription factor activity"/>
    <property type="evidence" value="ECO:0007669"/>
    <property type="project" value="InterPro"/>
</dbReference>
<comment type="caution">
    <text evidence="5">The sequence shown here is derived from an EMBL/GenBank/DDBJ whole genome shotgun (WGS) entry which is preliminary data.</text>
</comment>
<keyword evidence="3" id="KW-0804">Transcription</keyword>